<protein>
    <submittedName>
        <fullName evidence="4">GNAT family N-acetyltransferase</fullName>
        <ecNumber evidence="4">2.3.1.-</ecNumber>
    </submittedName>
</protein>
<dbReference type="InterPro" id="IPR016181">
    <property type="entry name" value="Acyl_CoA_acyltransferase"/>
</dbReference>
<feature type="domain" description="N-acetyltransferase" evidence="3">
    <location>
        <begin position="1"/>
        <end position="164"/>
    </location>
</feature>
<keyword evidence="5" id="KW-1185">Reference proteome</keyword>
<dbReference type="Pfam" id="PF13673">
    <property type="entry name" value="Acetyltransf_10"/>
    <property type="match status" value="1"/>
</dbReference>
<keyword evidence="1 4" id="KW-0808">Transferase</keyword>
<dbReference type="SUPFAM" id="SSF55729">
    <property type="entry name" value="Acyl-CoA N-acyltransferases (Nat)"/>
    <property type="match status" value="1"/>
</dbReference>
<name>A0ABV5GQ49_9FLAO</name>
<evidence type="ECO:0000256" key="2">
    <source>
        <dbReference type="ARBA" id="ARBA00023315"/>
    </source>
</evidence>
<sequence>MIRQITTLELPKIQDLAFAIWPSAYKEILSKEQLDYMLNRFYSLEALKEQLETKKHVFYIAEDENKKPLGFVSYELDCEPQKTKIHKIYVLPETQGTGVGKKLFQLVKDKAILGNQSAVFLNVNKYNSAKEFYQKLNFSIVREEVIDIGNDYIMDDYVMEVSIK</sequence>
<dbReference type="EC" id="2.3.1.-" evidence="4"/>
<dbReference type="PANTHER" id="PTHR43800">
    <property type="entry name" value="PEPTIDYL-LYSINE N-ACETYLTRANSFERASE YJAB"/>
    <property type="match status" value="1"/>
</dbReference>
<accession>A0ABV5GQ49</accession>
<dbReference type="Proteomes" id="UP001589607">
    <property type="component" value="Unassembled WGS sequence"/>
</dbReference>
<gene>
    <name evidence="4" type="ORF">ACFFVF_13330</name>
</gene>
<dbReference type="PROSITE" id="PS51186">
    <property type="entry name" value="GNAT"/>
    <property type="match status" value="1"/>
</dbReference>
<dbReference type="GO" id="GO:0016746">
    <property type="term" value="F:acyltransferase activity"/>
    <property type="evidence" value="ECO:0007669"/>
    <property type="project" value="UniProtKB-KW"/>
</dbReference>
<reference evidence="4 5" key="1">
    <citation type="submission" date="2024-09" db="EMBL/GenBank/DDBJ databases">
        <authorList>
            <person name="Sun Q."/>
            <person name="Mori K."/>
        </authorList>
    </citation>
    <scope>NUCLEOTIDE SEQUENCE [LARGE SCALE GENOMIC DNA]</scope>
    <source>
        <strain evidence="4 5">CECT 7955</strain>
    </source>
</reference>
<evidence type="ECO:0000313" key="4">
    <source>
        <dbReference type="EMBL" id="MFB9097504.1"/>
    </source>
</evidence>
<evidence type="ECO:0000256" key="1">
    <source>
        <dbReference type="ARBA" id="ARBA00022679"/>
    </source>
</evidence>
<evidence type="ECO:0000259" key="3">
    <source>
        <dbReference type="PROSITE" id="PS51186"/>
    </source>
</evidence>
<evidence type="ECO:0000313" key="5">
    <source>
        <dbReference type="Proteomes" id="UP001589607"/>
    </source>
</evidence>
<dbReference type="Gene3D" id="3.40.630.30">
    <property type="match status" value="1"/>
</dbReference>
<proteinExistence type="predicted"/>
<dbReference type="InterPro" id="IPR000182">
    <property type="entry name" value="GNAT_dom"/>
</dbReference>
<dbReference type="CDD" id="cd04301">
    <property type="entry name" value="NAT_SF"/>
    <property type="match status" value="1"/>
</dbReference>
<comment type="caution">
    <text evidence="4">The sequence shown here is derived from an EMBL/GenBank/DDBJ whole genome shotgun (WGS) entry which is preliminary data.</text>
</comment>
<dbReference type="PANTHER" id="PTHR43800:SF1">
    <property type="entry name" value="PEPTIDYL-LYSINE N-ACETYLTRANSFERASE YJAB"/>
    <property type="match status" value="1"/>
</dbReference>
<keyword evidence="2 4" id="KW-0012">Acyltransferase</keyword>
<dbReference type="EMBL" id="JBHMEY010000054">
    <property type="protein sequence ID" value="MFB9097504.1"/>
    <property type="molecule type" value="Genomic_DNA"/>
</dbReference>
<organism evidence="4 5">
    <name type="scientific">Flavobacterium jumunjinense</name>
    <dbReference type="NCBI Taxonomy" id="998845"/>
    <lineage>
        <taxon>Bacteria</taxon>
        <taxon>Pseudomonadati</taxon>
        <taxon>Bacteroidota</taxon>
        <taxon>Flavobacteriia</taxon>
        <taxon>Flavobacteriales</taxon>
        <taxon>Flavobacteriaceae</taxon>
        <taxon>Flavobacterium</taxon>
    </lineage>
</organism>